<protein>
    <recommendedName>
        <fullName evidence="6">DinB family protein</fullName>
    </recommendedName>
</protein>
<gene>
    <name evidence="4" type="ORF">JCM9152_1665</name>
</gene>
<evidence type="ECO:0000313" key="5">
    <source>
        <dbReference type="Proteomes" id="UP000018895"/>
    </source>
</evidence>
<dbReference type="InterPro" id="IPR007837">
    <property type="entry name" value="DinB"/>
</dbReference>
<dbReference type="RefSeq" id="WP_035342757.1">
    <property type="nucleotide sequence ID" value="NZ_BAUU01000010.1"/>
</dbReference>
<dbReference type="SUPFAM" id="SSF109854">
    <property type="entry name" value="DinB/YfiT-like putative metalloenzymes"/>
    <property type="match status" value="1"/>
</dbReference>
<comment type="similarity">
    <text evidence="1">Belongs to the DinB family.</text>
</comment>
<dbReference type="Gene3D" id="1.20.120.450">
    <property type="entry name" value="dinb family like domain"/>
    <property type="match status" value="1"/>
</dbReference>
<keyword evidence="2 3" id="KW-0479">Metal-binding</keyword>
<evidence type="ECO:0000256" key="3">
    <source>
        <dbReference type="PIRSR" id="PIRSR607837-1"/>
    </source>
</evidence>
<dbReference type="OrthoDB" id="119432at2"/>
<name>W4QF22_9BACI</name>
<comment type="caution">
    <text evidence="4">The sequence shown here is derived from an EMBL/GenBank/DDBJ whole genome shotgun (WGS) entry which is preliminary data.</text>
</comment>
<evidence type="ECO:0000256" key="2">
    <source>
        <dbReference type="ARBA" id="ARBA00022723"/>
    </source>
</evidence>
<feature type="binding site" evidence="3">
    <location>
        <position position="136"/>
    </location>
    <ligand>
        <name>a divalent metal cation</name>
        <dbReference type="ChEBI" id="CHEBI:60240"/>
    </ligand>
</feature>
<evidence type="ECO:0000313" key="4">
    <source>
        <dbReference type="EMBL" id="GAE30263.1"/>
    </source>
</evidence>
<dbReference type="InterPro" id="IPR034660">
    <property type="entry name" value="DinB/YfiT-like"/>
</dbReference>
<proteinExistence type="inferred from homology"/>
<dbReference type="STRING" id="1236971.JCM9152_1665"/>
<organism evidence="4 5">
    <name type="scientific">Halalkalibacter hemicellulosilyticusJCM 9152</name>
    <dbReference type="NCBI Taxonomy" id="1236971"/>
    <lineage>
        <taxon>Bacteria</taxon>
        <taxon>Bacillati</taxon>
        <taxon>Bacillota</taxon>
        <taxon>Bacilli</taxon>
        <taxon>Bacillales</taxon>
        <taxon>Bacillaceae</taxon>
        <taxon>Halalkalibacter</taxon>
    </lineage>
</organism>
<reference evidence="4" key="1">
    <citation type="journal article" date="2014" name="Genome Announc.">
        <title>Draft Genome Sequences of Three Alkaliphilic Bacillus Strains, Bacillus wakoensis JCM 9140T, Bacillus akibai JCM 9157T, and Bacillus hemicellulosilyticus JCM 9152T.</title>
        <authorList>
            <person name="Yuki M."/>
            <person name="Oshima K."/>
            <person name="Suda W."/>
            <person name="Oshida Y."/>
            <person name="Kitamura K."/>
            <person name="Iida T."/>
            <person name="Hattori M."/>
            <person name="Ohkuma M."/>
        </authorList>
    </citation>
    <scope>NUCLEOTIDE SEQUENCE [LARGE SCALE GENOMIC DNA]</scope>
    <source>
        <strain evidence="4">JCM 9152</strain>
    </source>
</reference>
<feature type="binding site" evidence="3">
    <location>
        <position position="132"/>
    </location>
    <ligand>
        <name>a divalent metal cation</name>
        <dbReference type="ChEBI" id="CHEBI:60240"/>
    </ligand>
</feature>
<keyword evidence="5" id="KW-1185">Reference proteome</keyword>
<dbReference type="Pfam" id="PF05163">
    <property type="entry name" value="DinB"/>
    <property type="match status" value="1"/>
</dbReference>
<dbReference type="EMBL" id="BAUU01000010">
    <property type="protein sequence ID" value="GAE30263.1"/>
    <property type="molecule type" value="Genomic_DNA"/>
</dbReference>
<feature type="binding site" evidence="3">
    <location>
        <position position="47"/>
    </location>
    <ligand>
        <name>a divalent metal cation</name>
        <dbReference type="ChEBI" id="CHEBI:60240"/>
    </ligand>
</feature>
<accession>W4QF22</accession>
<evidence type="ECO:0000256" key="1">
    <source>
        <dbReference type="ARBA" id="ARBA00008635"/>
    </source>
</evidence>
<sequence length="163" mass="19012">MNLQKTYVEEFKREIAMTRDSLKRIPEDKLSWKPHEKSMSLGQLALHIALIPGQLTQLFSELEREVPNVPLHEARSIDQLLHALDENEEIARNHLMNWNAEELEADWSMVDGGQILLTEPRWVMIRSLMFNHLYHHRGQLTVYLRLLNISVPAIYGASADEFE</sequence>
<dbReference type="AlphaFoldDB" id="W4QF22"/>
<dbReference type="Proteomes" id="UP000018895">
    <property type="component" value="Unassembled WGS sequence"/>
</dbReference>
<dbReference type="GO" id="GO:0046872">
    <property type="term" value="F:metal ion binding"/>
    <property type="evidence" value="ECO:0007669"/>
    <property type="project" value="UniProtKB-KW"/>
</dbReference>
<evidence type="ECO:0008006" key="6">
    <source>
        <dbReference type="Google" id="ProtNLM"/>
    </source>
</evidence>